<evidence type="ECO:0000256" key="2">
    <source>
        <dbReference type="ARBA" id="ARBA00022603"/>
    </source>
</evidence>
<comment type="similarity">
    <text evidence="1">Belongs to the N(4)/N(6)-methyltransferase family.</text>
</comment>
<comment type="caution">
    <text evidence="6">The sequence shown here is derived from an EMBL/GenBank/DDBJ whole genome shotgun (WGS) entry which is preliminary data.</text>
</comment>
<dbReference type="PRINTS" id="PR00506">
    <property type="entry name" value="D21N6MTFRASE"/>
</dbReference>
<dbReference type="InterPro" id="IPR002941">
    <property type="entry name" value="DNA_methylase_N4/N6"/>
</dbReference>
<dbReference type="STRING" id="1798661.A3D65_00670"/>
<dbReference type="InterPro" id="IPR029063">
    <property type="entry name" value="SAM-dependent_MTases_sf"/>
</dbReference>
<dbReference type="InterPro" id="IPR002295">
    <property type="entry name" value="N4/N6-MTase_EcoPI_Mod-like"/>
</dbReference>
<keyword evidence="4" id="KW-0949">S-adenosyl-L-methionine</keyword>
<name>A0A1G2D9Z0_9BACT</name>
<dbReference type="Pfam" id="PF01555">
    <property type="entry name" value="N6_N4_Mtase"/>
    <property type="match status" value="1"/>
</dbReference>
<evidence type="ECO:0000256" key="4">
    <source>
        <dbReference type="ARBA" id="ARBA00022691"/>
    </source>
</evidence>
<keyword evidence="3" id="KW-0808">Transferase</keyword>
<dbReference type="CDD" id="cd00146">
    <property type="entry name" value="PKD"/>
    <property type="match status" value="1"/>
</dbReference>
<protein>
    <recommendedName>
        <fullName evidence="5">DNA methylase N-4/N-6 domain-containing protein</fullName>
    </recommendedName>
</protein>
<dbReference type="PROSITE" id="PS00092">
    <property type="entry name" value="N6_MTASE"/>
    <property type="match status" value="1"/>
</dbReference>
<dbReference type="Proteomes" id="UP000177996">
    <property type="component" value="Unassembled WGS sequence"/>
</dbReference>
<evidence type="ECO:0000313" key="6">
    <source>
        <dbReference type="EMBL" id="OGZ10437.1"/>
    </source>
</evidence>
<dbReference type="GO" id="GO:0008170">
    <property type="term" value="F:N-methyltransferase activity"/>
    <property type="evidence" value="ECO:0007669"/>
    <property type="project" value="InterPro"/>
</dbReference>
<dbReference type="PANTHER" id="PTHR13370:SF24">
    <property type="entry name" value="TYPE III RESTRICTION-MODIFICATION ENZYME STYLTI MOD SUBUNIT"/>
    <property type="match status" value="1"/>
</dbReference>
<evidence type="ECO:0000256" key="3">
    <source>
        <dbReference type="ARBA" id="ARBA00022679"/>
    </source>
</evidence>
<dbReference type="Gene3D" id="3.40.50.150">
    <property type="entry name" value="Vaccinia Virus protein VP39"/>
    <property type="match status" value="1"/>
</dbReference>
<dbReference type="GO" id="GO:0005737">
    <property type="term" value="C:cytoplasm"/>
    <property type="evidence" value="ECO:0007669"/>
    <property type="project" value="TreeGrafter"/>
</dbReference>
<dbReference type="GO" id="GO:0003677">
    <property type="term" value="F:DNA binding"/>
    <property type="evidence" value="ECO:0007669"/>
    <property type="project" value="InterPro"/>
</dbReference>
<dbReference type="SUPFAM" id="SSF53335">
    <property type="entry name" value="S-adenosyl-L-methionine-dependent methyltransferases"/>
    <property type="match status" value="1"/>
</dbReference>
<dbReference type="PANTHER" id="PTHR13370">
    <property type="entry name" value="RNA METHYLASE-RELATED"/>
    <property type="match status" value="1"/>
</dbReference>
<dbReference type="InterPro" id="IPR002052">
    <property type="entry name" value="DNA_methylase_N6_adenine_CS"/>
</dbReference>
<sequence>MVSTAYASKLIWGDNKLVLSSLQNEFAGKVDLIYIDPPFDVGANFSIRVKVGDEEVTKKPSMIEEKAYRDTWGRGTDSYLQMLYERITLMRDLLSDKGSIYVHLDWHVGHYAKVLLDEVFGRENFINEIVWYYWNKFQMMGMGGFARNHDTIFWYVKNRERYHYNPQTQPLDRPKKLKRIKWDKEKGKIQNVKDESGHVVYDTYTEEKVDDVWDIPYIGTTAGERIGFDTQKPEKVLERIVSASSEPGDLVADFFCGSGTTGAVAERLGRRWLMCDIGRFGIHTSRKRLMELQRNLKLENKDFFPFEILNLGKYERQHWQTMVVNGGHKGNRSKKINQYLKFIIELYRGNIVSGFSHIHGKLNNNFIHVGVVDAPITMNELRETVEECKNNKFSALDVLGWEWEMGLNEEAIKWAKSQGVRLRLLQIPREVMDKRAVESGDVKFFELDYVQVDVEKKGMEAKVTLKDFAIPSEELIPSELREKITNWADYIDYWSVDWDYQNLKSADGEPIFQNDWQTFRTKRNPKLELETPQHKYNQKGQYQILVKVIDIFGNDTSKVIEVKI</sequence>
<evidence type="ECO:0000256" key="1">
    <source>
        <dbReference type="ARBA" id="ARBA00006594"/>
    </source>
</evidence>
<accession>A0A1G2D9Z0</accession>
<dbReference type="AlphaFoldDB" id="A0A1G2D9Z0"/>
<reference evidence="6 7" key="1">
    <citation type="journal article" date="2016" name="Nat. Commun.">
        <title>Thousands of microbial genomes shed light on interconnected biogeochemical processes in an aquifer system.</title>
        <authorList>
            <person name="Anantharaman K."/>
            <person name="Brown C.T."/>
            <person name="Hug L.A."/>
            <person name="Sharon I."/>
            <person name="Castelle C.J."/>
            <person name="Probst A.J."/>
            <person name="Thomas B.C."/>
            <person name="Singh A."/>
            <person name="Wilkins M.J."/>
            <person name="Karaoz U."/>
            <person name="Brodie E.L."/>
            <person name="Williams K.H."/>
            <person name="Hubbard S.S."/>
            <person name="Banfield J.F."/>
        </authorList>
    </citation>
    <scope>NUCLEOTIDE SEQUENCE [LARGE SCALE GENOMIC DNA]</scope>
</reference>
<dbReference type="EMBL" id="MHLL01000010">
    <property type="protein sequence ID" value="OGZ10437.1"/>
    <property type="molecule type" value="Genomic_DNA"/>
</dbReference>
<gene>
    <name evidence="6" type="ORF">A3D65_00670</name>
</gene>
<keyword evidence="2" id="KW-0489">Methyltransferase</keyword>
<dbReference type="GO" id="GO:0032259">
    <property type="term" value="P:methylation"/>
    <property type="evidence" value="ECO:0007669"/>
    <property type="project" value="UniProtKB-KW"/>
</dbReference>
<evidence type="ECO:0000313" key="7">
    <source>
        <dbReference type="Proteomes" id="UP000177996"/>
    </source>
</evidence>
<proteinExistence type="inferred from homology"/>
<organism evidence="6 7">
    <name type="scientific">Candidatus Lloydbacteria bacterium RIFCSPHIGHO2_02_FULL_50_13</name>
    <dbReference type="NCBI Taxonomy" id="1798661"/>
    <lineage>
        <taxon>Bacteria</taxon>
        <taxon>Candidatus Lloydiibacteriota</taxon>
    </lineage>
</organism>
<evidence type="ECO:0000259" key="5">
    <source>
        <dbReference type="Pfam" id="PF01555"/>
    </source>
</evidence>
<feature type="domain" description="DNA methylase N-4/N-6" evidence="5">
    <location>
        <begin position="30"/>
        <end position="279"/>
    </location>
</feature>